<comment type="caution">
    <text evidence="1">The sequence shown here is derived from an EMBL/GenBank/DDBJ whole genome shotgun (WGS) entry which is preliminary data.</text>
</comment>
<dbReference type="AlphaFoldDB" id="A0AAV7P599"/>
<gene>
    <name evidence="1" type="ORF">NDU88_001925</name>
</gene>
<name>A0AAV7P599_PLEWA</name>
<organism evidence="1 2">
    <name type="scientific">Pleurodeles waltl</name>
    <name type="common">Iberian ribbed newt</name>
    <dbReference type="NCBI Taxonomy" id="8319"/>
    <lineage>
        <taxon>Eukaryota</taxon>
        <taxon>Metazoa</taxon>
        <taxon>Chordata</taxon>
        <taxon>Craniata</taxon>
        <taxon>Vertebrata</taxon>
        <taxon>Euteleostomi</taxon>
        <taxon>Amphibia</taxon>
        <taxon>Batrachia</taxon>
        <taxon>Caudata</taxon>
        <taxon>Salamandroidea</taxon>
        <taxon>Salamandridae</taxon>
        <taxon>Pleurodelinae</taxon>
        <taxon>Pleurodeles</taxon>
    </lineage>
</organism>
<dbReference type="EMBL" id="JANPWB010000011">
    <property type="protein sequence ID" value="KAJ1123456.1"/>
    <property type="molecule type" value="Genomic_DNA"/>
</dbReference>
<evidence type="ECO:0000313" key="1">
    <source>
        <dbReference type="EMBL" id="KAJ1123456.1"/>
    </source>
</evidence>
<reference evidence="1" key="1">
    <citation type="journal article" date="2022" name="bioRxiv">
        <title>Sequencing and chromosome-scale assembly of the giantPleurodeles waltlgenome.</title>
        <authorList>
            <person name="Brown T."/>
            <person name="Elewa A."/>
            <person name="Iarovenko S."/>
            <person name="Subramanian E."/>
            <person name="Araus A.J."/>
            <person name="Petzold A."/>
            <person name="Susuki M."/>
            <person name="Suzuki K.-i.T."/>
            <person name="Hayashi T."/>
            <person name="Toyoda A."/>
            <person name="Oliveira C."/>
            <person name="Osipova E."/>
            <person name="Leigh N.D."/>
            <person name="Simon A."/>
            <person name="Yun M.H."/>
        </authorList>
    </citation>
    <scope>NUCLEOTIDE SEQUENCE</scope>
    <source>
        <strain evidence="1">20211129_DDA</strain>
        <tissue evidence="1">Liver</tissue>
    </source>
</reference>
<protein>
    <submittedName>
        <fullName evidence="1">Uncharacterized protein</fullName>
    </submittedName>
</protein>
<dbReference type="Proteomes" id="UP001066276">
    <property type="component" value="Chromosome 7"/>
</dbReference>
<proteinExistence type="predicted"/>
<evidence type="ECO:0000313" key="2">
    <source>
        <dbReference type="Proteomes" id="UP001066276"/>
    </source>
</evidence>
<keyword evidence="2" id="KW-1185">Reference proteome</keyword>
<sequence>METHNLSSFTGSDAAITHDTKECLYLMSDVESQESMSEHIQLVNKQQKKKTAMAEIQVGSHATQFIFDSGAPCNIMCGSKYEKMKHKPSLLPFTIEVLTWGVRQPVINMGKFVETLTYHNISVQEEVHVLQRDVPVMCLPSNVTSQVMGLLAITHHIAERQNILK</sequence>
<accession>A0AAV7P599</accession>